<organism evidence="10 11">
    <name type="scientific">Effusibacillus lacus</name>
    <dbReference type="NCBI Taxonomy" id="1348429"/>
    <lineage>
        <taxon>Bacteria</taxon>
        <taxon>Bacillati</taxon>
        <taxon>Bacillota</taxon>
        <taxon>Bacilli</taxon>
        <taxon>Bacillales</taxon>
        <taxon>Alicyclobacillaceae</taxon>
        <taxon>Effusibacillus</taxon>
    </lineage>
</organism>
<dbReference type="GO" id="GO:0046654">
    <property type="term" value="P:tetrahydrofolate biosynthetic process"/>
    <property type="evidence" value="ECO:0007669"/>
    <property type="project" value="UniProtKB-UniPathway"/>
</dbReference>
<evidence type="ECO:0000256" key="3">
    <source>
        <dbReference type="ARBA" id="ARBA00013253"/>
    </source>
</evidence>
<dbReference type="CDD" id="cd00483">
    <property type="entry name" value="HPPK"/>
    <property type="match status" value="1"/>
</dbReference>
<evidence type="ECO:0000313" key="11">
    <source>
        <dbReference type="Proteomes" id="UP000217785"/>
    </source>
</evidence>
<evidence type="ECO:0000256" key="6">
    <source>
        <dbReference type="ARBA" id="ARBA00022777"/>
    </source>
</evidence>
<evidence type="ECO:0000256" key="1">
    <source>
        <dbReference type="ARBA" id="ARBA00000198"/>
    </source>
</evidence>
<keyword evidence="8" id="KW-0289">Folate biosynthesis</keyword>
<dbReference type="SUPFAM" id="SSF55083">
    <property type="entry name" value="6-hydroxymethyl-7,8-dihydropterin pyrophosphokinase, HPPK"/>
    <property type="match status" value="1"/>
</dbReference>
<dbReference type="UniPathway" id="UPA00077">
    <property type="reaction ID" value="UER00155"/>
</dbReference>
<keyword evidence="6 10" id="KW-0418">Kinase</keyword>
<dbReference type="GO" id="GO:0005524">
    <property type="term" value="F:ATP binding"/>
    <property type="evidence" value="ECO:0007669"/>
    <property type="project" value="UniProtKB-KW"/>
</dbReference>
<dbReference type="InterPro" id="IPR035907">
    <property type="entry name" value="Hppk_sf"/>
</dbReference>
<dbReference type="Proteomes" id="UP000217785">
    <property type="component" value="Unassembled WGS sequence"/>
</dbReference>
<evidence type="ECO:0000313" key="10">
    <source>
        <dbReference type="EMBL" id="GAX88633.1"/>
    </source>
</evidence>
<keyword evidence="11" id="KW-1185">Reference proteome</keyword>
<dbReference type="NCBIfam" id="TIGR01498">
    <property type="entry name" value="folK"/>
    <property type="match status" value="1"/>
</dbReference>
<feature type="domain" description="7,8-dihydro-6-hydroxymethylpterin-pyrophosphokinase" evidence="9">
    <location>
        <begin position="89"/>
        <end position="100"/>
    </location>
</feature>
<dbReference type="Gene3D" id="3.30.70.560">
    <property type="entry name" value="7,8-Dihydro-6-hydroxymethylpterin-pyrophosphokinase HPPK"/>
    <property type="match status" value="1"/>
</dbReference>
<evidence type="ECO:0000256" key="8">
    <source>
        <dbReference type="ARBA" id="ARBA00022909"/>
    </source>
</evidence>
<keyword evidence="4" id="KW-0808">Transferase</keyword>
<accession>A0A292YIQ3</accession>
<name>A0A292YIQ3_9BACL</name>
<dbReference type="GO" id="GO:0003848">
    <property type="term" value="F:2-amino-4-hydroxy-6-hydroxymethyldihydropteridine diphosphokinase activity"/>
    <property type="evidence" value="ECO:0007669"/>
    <property type="project" value="UniProtKB-EC"/>
</dbReference>
<proteinExistence type="predicted"/>
<keyword evidence="7" id="KW-0067">ATP-binding</keyword>
<comment type="pathway">
    <text evidence="2">Cofactor biosynthesis; tetrahydrofolate biosynthesis; 2-amino-4-hydroxy-6-hydroxymethyl-7,8-dihydropteridine diphosphate from 7,8-dihydroneopterin triphosphate: step 4/4.</text>
</comment>
<dbReference type="PROSITE" id="PS00794">
    <property type="entry name" value="HPPK"/>
    <property type="match status" value="1"/>
</dbReference>
<evidence type="ECO:0000256" key="2">
    <source>
        <dbReference type="ARBA" id="ARBA00005051"/>
    </source>
</evidence>
<evidence type="ECO:0000256" key="5">
    <source>
        <dbReference type="ARBA" id="ARBA00022741"/>
    </source>
</evidence>
<evidence type="ECO:0000256" key="7">
    <source>
        <dbReference type="ARBA" id="ARBA00022840"/>
    </source>
</evidence>
<gene>
    <name evidence="10" type="ORF">EFBL_0245</name>
</gene>
<dbReference type="InterPro" id="IPR000550">
    <property type="entry name" value="Hppk"/>
</dbReference>
<sequence>MGKQEGFIALGSNLGDRELYLAGAIRSLEEKGIRVLEQSPVYETKAVGYLDQPDFLNMVVRFESELPVQELLNKLLAIEAKHGRIRKTKWGPRTLDLDLLFYGKLILDDPKLTVPHPRIQERAFVLMPLQDLAPDLLHPLLGLTVKKMAEQVPGKEGVRRWEKPLESGFVPTEN</sequence>
<dbReference type="PANTHER" id="PTHR43071">
    <property type="entry name" value="2-AMINO-4-HYDROXY-6-HYDROXYMETHYLDIHYDROPTERIDINE PYROPHOSPHOKINASE"/>
    <property type="match status" value="1"/>
</dbReference>
<dbReference type="EC" id="2.7.6.3" evidence="3"/>
<dbReference type="GO" id="GO:0046656">
    <property type="term" value="P:folic acid biosynthetic process"/>
    <property type="evidence" value="ECO:0007669"/>
    <property type="project" value="UniProtKB-KW"/>
</dbReference>
<reference evidence="11" key="1">
    <citation type="submission" date="2017-07" db="EMBL/GenBank/DDBJ databases">
        <title>Draft genome sequence of Effusibacillus lacus strain skLN1.</title>
        <authorList>
            <person name="Watanabe M."/>
            <person name="Kojima H."/>
            <person name="Fukui M."/>
        </authorList>
    </citation>
    <scope>NUCLEOTIDE SEQUENCE [LARGE SCALE GENOMIC DNA]</scope>
    <source>
        <strain evidence="11">skLN1</strain>
    </source>
</reference>
<comment type="catalytic activity">
    <reaction evidence="1">
        <text>6-hydroxymethyl-7,8-dihydropterin + ATP = (7,8-dihydropterin-6-yl)methyl diphosphate + AMP + H(+)</text>
        <dbReference type="Rhea" id="RHEA:11412"/>
        <dbReference type="ChEBI" id="CHEBI:15378"/>
        <dbReference type="ChEBI" id="CHEBI:30616"/>
        <dbReference type="ChEBI" id="CHEBI:44841"/>
        <dbReference type="ChEBI" id="CHEBI:72950"/>
        <dbReference type="ChEBI" id="CHEBI:456215"/>
        <dbReference type="EC" id="2.7.6.3"/>
    </reaction>
</comment>
<evidence type="ECO:0000259" key="9">
    <source>
        <dbReference type="PROSITE" id="PS00794"/>
    </source>
</evidence>
<dbReference type="AlphaFoldDB" id="A0A292YIQ3"/>
<dbReference type="PANTHER" id="PTHR43071:SF1">
    <property type="entry name" value="2-AMINO-4-HYDROXY-6-HYDROXYMETHYLDIHYDROPTERIDINE PYROPHOSPHOKINASE"/>
    <property type="match status" value="1"/>
</dbReference>
<keyword evidence="5" id="KW-0547">Nucleotide-binding</keyword>
<dbReference type="GO" id="GO:0016301">
    <property type="term" value="F:kinase activity"/>
    <property type="evidence" value="ECO:0007669"/>
    <property type="project" value="UniProtKB-KW"/>
</dbReference>
<comment type="caution">
    <text evidence="10">The sequence shown here is derived from an EMBL/GenBank/DDBJ whole genome shotgun (WGS) entry which is preliminary data.</text>
</comment>
<protein>
    <recommendedName>
        <fullName evidence="3">2-amino-4-hydroxy-6-hydroxymethyldihydropteridine diphosphokinase</fullName>
        <ecNumber evidence="3">2.7.6.3</ecNumber>
    </recommendedName>
</protein>
<dbReference type="Pfam" id="PF01288">
    <property type="entry name" value="HPPK"/>
    <property type="match status" value="1"/>
</dbReference>
<evidence type="ECO:0000256" key="4">
    <source>
        <dbReference type="ARBA" id="ARBA00022679"/>
    </source>
</evidence>
<dbReference type="EMBL" id="BDUF01000007">
    <property type="protein sequence ID" value="GAX88633.1"/>
    <property type="molecule type" value="Genomic_DNA"/>
</dbReference>